<dbReference type="GO" id="GO:0030151">
    <property type="term" value="F:molybdenum ion binding"/>
    <property type="evidence" value="ECO:0007669"/>
    <property type="project" value="InterPro"/>
</dbReference>
<proteinExistence type="predicted"/>
<dbReference type="PIRSF" id="PIRSF036633">
    <property type="entry name" value="FmdC_D"/>
    <property type="match status" value="1"/>
</dbReference>
<dbReference type="GO" id="GO:0043546">
    <property type="term" value="F:molybdopterin cofactor binding"/>
    <property type="evidence" value="ECO:0007669"/>
    <property type="project" value="InterPro"/>
</dbReference>
<dbReference type="Proteomes" id="UP000002315">
    <property type="component" value="Chromosome"/>
</dbReference>
<evidence type="ECO:0000256" key="2">
    <source>
        <dbReference type="ARBA" id="ARBA00012692"/>
    </source>
</evidence>
<dbReference type="Gene3D" id="2.40.40.20">
    <property type="match status" value="1"/>
</dbReference>
<dbReference type="OrthoDB" id="106216at2157"/>
<protein>
    <recommendedName>
        <fullName evidence="2">formylmethanofuran dehydrogenase</fullName>
        <ecNumber evidence="2">1.2.7.12</ecNumber>
    </recommendedName>
</protein>
<dbReference type="SUPFAM" id="SSF50692">
    <property type="entry name" value="ADC-like"/>
    <property type="match status" value="1"/>
</dbReference>
<dbReference type="Pfam" id="PF01568">
    <property type="entry name" value="Molydop_binding"/>
    <property type="match status" value="1"/>
</dbReference>
<keyword evidence="5 8" id="KW-0560">Oxidoreductase</keyword>
<evidence type="ECO:0000256" key="6">
    <source>
        <dbReference type="ARBA" id="ARBA00048228"/>
    </source>
</evidence>
<evidence type="ECO:0000256" key="4">
    <source>
        <dbReference type="ARBA" id="ARBA00022994"/>
    </source>
</evidence>
<dbReference type="SUPFAM" id="SSF69336">
    <property type="entry name" value="Alpha subunit of glutamate synthase, C-terminal domain"/>
    <property type="match status" value="1"/>
</dbReference>
<dbReference type="Gene3D" id="2.160.20.60">
    <property type="entry name" value="Glutamate synthase, alpha subunit, C-terminal domain"/>
    <property type="match status" value="1"/>
</dbReference>
<dbReference type="InterPro" id="IPR009010">
    <property type="entry name" value="Asp_de-COase-like_dom_sf"/>
</dbReference>
<accession>E3GWI5</accession>
<dbReference type="InterPro" id="IPR036485">
    <property type="entry name" value="Glu_synth_asu_C_sf"/>
</dbReference>
<dbReference type="AlphaFoldDB" id="E3GWI5"/>
<dbReference type="PANTHER" id="PTHR39673:SF5">
    <property type="entry name" value="TUNGSTEN-CONTAINING FORMYLMETHANOFURAN DEHYDROGENASE 2 SUBUNIT C"/>
    <property type="match status" value="1"/>
</dbReference>
<dbReference type="InterPro" id="IPR006657">
    <property type="entry name" value="MoPterin_dinucl-bd_dom"/>
</dbReference>
<feature type="domain" description="Molybdopterin dinucleotide-binding" evidence="7">
    <location>
        <begin position="276"/>
        <end position="373"/>
    </location>
</feature>
<dbReference type="PANTHER" id="PTHR39673">
    <property type="entry name" value="TUNGSTEN FORMYLMETHANOFURAN DEHYDROGENASE, SUBUNIT C (FWDC)"/>
    <property type="match status" value="1"/>
</dbReference>
<evidence type="ECO:0000256" key="1">
    <source>
        <dbReference type="ARBA" id="ARBA00004830"/>
    </source>
</evidence>
<keyword evidence="9" id="KW-1185">Reference proteome</keyword>
<keyword evidence="3" id="KW-0677">Repeat</keyword>
<evidence type="ECO:0000313" key="9">
    <source>
        <dbReference type="Proteomes" id="UP000002315"/>
    </source>
</evidence>
<dbReference type="InterPro" id="IPR017550">
    <property type="entry name" value="Formylmethanofuran_DH_suC"/>
</dbReference>
<name>E3GWI5_METFV</name>
<dbReference type="InterPro" id="IPR012048">
    <property type="entry name" value="Formylmethanofuran_DH_csu/dsu"/>
</dbReference>
<gene>
    <name evidence="8" type="ordered locus">Mfer_1164</name>
</gene>
<dbReference type="EMBL" id="CP002278">
    <property type="protein sequence ID" value="ADP77950.1"/>
    <property type="molecule type" value="Genomic_DNA"/>
</dbReference>
<dbReference type="GO" id="GO:0018493">
    <property type="term" value="F:formylmethanofuran dehydrogenase activity"/>
    <property type="evidence" value="ECO:0007669"/>
    <property type="project" value="UniProtKB-EC"/>
</dbReference>
<evidence type="ECO:0000259" key="7">
    <source>
        <dbReference type="Pfam" id="PF01568"/>
    </source>
</evidence>
<organism evidence="8 9">
    <name type="scientific">Methanothermus fervidus (strain ATCC 43054 / DSM 2088 / JCM 10308 / V24 S)</name>
    <dbReference type="NCBI Taxonomy" id="523846"/>
    <lineage>
        <taxon>Archaea</taxon>
        <taxon>Methanobacteriati</taxon>
        <taxon>Methanobacteriota</taxon>
        <taxon>Methanomada group</taxon>
        <taxon>Methanobacteria</taxon>
        <taxon>Methanobacteriales</taxon>
        <taxon>Methanothermaceae</taxon>
        <taxon>Methanothermus</taxon>
    </lineage>
</organism>
<sequence length="399" mass="43326">MGFLLKPKRFFHMPLEADVIRPDLFTELNLKEIKKLEVYEGNRKRPLGDLFEISKNSLADDIIQIDGDVSRVKYIGAKMKEGQIIINGNVGLQLGSEMKGGKIKVNGNASSWIGMEMQGGIIEINGNAGDYIGCAYRGNWRGMKGGKIIINGNAGNNVGGGMVDGIIHIKGNVGNFCGIQMKGGEIIVDGNAGRAPGAEMVGGKIQIKGKIDSLLPGFKHIETLKIDNLLFMVFEGDLSEKIHNGKLMINKNKNMHIVTGSVPRKQKLTEKGLAVIYNSGSTIKQGEIIKGGKKLTSDYIEECARCYINPSDLALIGNPKKVVVECENRKVVLKAVADPDIREGTIFIPRSIWANVLTPSYTESTGSPMYKGVLVYVRKASSSDKILSAEEVIESMGGK</sequence>
<comment type="catalytic activity">
    <reaction evidence="6">
        <text>N-formylmethanofuran + 2 oxidized [2Fe-2S]-[ferredoxin] + H2O = methanofuran + 2 reduced [2Fe-2S]-[ferredoxin] + CO2 + H(+)</text>
        <dbReference type="Rhea" id="RHEA:19841"/>
        <dbReference type="Rhea" id="RHEA-COMP:10000"/>
        <dbReference type="Rhea" id="RHEA-COMP:10001"/>
        <dbReference type="ChEBI" id="CHEBI:15377"/>
        <dbReference type="ChEBI" id="CHEBI:15378"/>
        <dbReference type="ChEBI" id="CHEBI:16526"/>
        <dbReference type="ChEBI" id="CHEBI:33737"/>
        <dbReference type="ChEBI" id="CHEBI:33738"/>
        <dbReference type="ChEBI" id="CHEBI:57727"/>
        <dbReference type="ChEBI" id="CHEBI:58151"/>
        <dbReference type="EC" id="1.2.7.12"/>
    </reaction>
</comment>
<evidence type="ECO:0000256" key="3">
    <source>
        <dbReference type="ARBA" id="ARBA00022737"/>
    </source>
</evidence>
<dbReference type="CDD" id="cd00980">
    <property type="entry name" value="FwdC/FmdC"/>
    <property type="match status" value="1"/>
</dbReference>
<dbReference type="NCBIfam" id="TIGR03122">
    <property type="entry name" value="one_C_dehyd_C"/>
    <property type="match status" value="1"/>
</dbReference>
<dbReference type="GO" id="GO:0019386">
    <property type="term" value="P:methanogenesis, from carbon dioxide"/>
    <property type="evidence" value="ECO:0007669"/>
    <property type="project" value="UniProtKB-UniPathway"/>
</dbReference>
<comment type="pathway">
    <text evidence="1">One-carbon metabolism; methanogenesis from CO(2); 5,10-methenyl-5,6,7,8-tetrahydromethanopterin from CO(2): step 1/3.</text>
</comment>
<dbReference type="KEGG" id="mfv:Mfer_1164"/>
<evidence type="ECO:0000313" key="8">
    <source>
        <dbReference type="EMBL" id="ADP77950.1"/>
    </source>
</evidence>
<dbReference type="UniPathway" id="UPA00640">
    <property type="reaction ID" value="UER00692"/>
</dbReference>
<keyword evidence="4" id="KW-0484">Methanogenesis</keyword>
<dbReference type="EC" id="1.2.7.12" evidence="2"/>
<evidence type="ECO:0000256" key="5">
    <source>
        <dbReference type="ARBA" id="ARBA00023002"/>
    </source>
</evidence>
<dbReference type="STRING" id="523846.Mfer_1164"/>
<reference evidence="8 9" key="1">
    <citation type="journal article" date="2010" name="Stand. Genomic Sci.">
        <title>Complete genome sequence of Methanothermus fervidus type strain (V24S).</title>
        <authorList>
            <person name="Anderson I."/>
            <person name="Djao O.D."/>
            <person name="Misra M."/>
            <person name="Chertkov O."/>
            <person name="Nolan M."/>
            <person name="Lucas S."/>
            <person name="Lapidus A."/>
            <person name="Del Rio T.G."/>
            <person name="Tice H."/>
            <person name="Cheng J.F."/>
            <person name="Tapia R."/>
            <person name="Han C."/>
            <person name="Goodwin L."/>
            <person name="Pitluck S."/>
            <person name="Liolios K."/>
            <person name="Ivanova N."/>
            <person name="Mavromatis K."/>
            <person name="Mikhailova N."/>
            <person name="Pati A."/>
            <person name="Brambilla E."/>
            <person name="Chen A."/>
            <person name="Palaniappan K."/>
            <person name="Land M."/>
            <person name="Hauser L."/>
            <person name="Chang Y.J."/>
            <person name="Jeffries C.D."/>
            <person name="Sikorski J."/>
            <person name="Spring S."/>
            <person name="Rohde M."/>
            <person name="Eichinger K."/>
            <person name="Huber H."/>
            <person name="Wirth R."/>
            <person name="Goker M."/>
            <person name="Detter J.C."/>
            <person name="Woyke T."/>
            <person name="Bristow J."/>
            <person name="Eisen J.A."/>
            <person name="Markowitz V."/>
            <person name="Hugenholtz P."/>
            <person name="Klenk H.P."/>
            <person name="Kyrpides N.C."/>
        </authorList>
    </citation>
    <scope>NUCLEOTIDE SEQUENCE [LARGE SCALE GENOMIC DNA]</scope>
    <source>
        <strain evidence="9">ATCC 43054 / DSM 2088 / JCM 10308 / V24 S</strain>
    </source>
</reference>
<dbReference type="HOGENOM" id="CLU_661592_0_0_2"/>